<accession>X8JGW6</accession>
<evidence type="ECO:0000313" key="1">
    <source>
        <dbReference type="EMBL" id="EUC62987.1"/>
    </source>
</evidence>
<organism evidence="1 2">
    <name type="scientific">Rhizoctonia solani AG-3 Rhs1AP</name>
    <dbReference type="NCBI Taxonomy" id="1086054"/>
    <lineage>
        <taxon>Eukaryota</taxon>
        <taxon>Fungi</taxon>
        <taxon>Dikarya</taxon>
        <taxon>Basidiomycota</taxon>
        <taxon>Agaricomycotina</taxon>
        <taxon>Agaricomycetes</taxon>
        <taxon>Cantharellales</taxon>
        <taxon>Ceratobasidiaceae</taxon>
        <taxon>Rhizoctonia</taxon>
    </lineage>
</organism>
<name>X8JGW6_9AGAM</name>
<dbReference type="OrthoDB" id="2884925at2759"/>
<dbReference type="Gene3D" id="1.20.1280.50">
    <property type="match status" value="1"/>
</dbReference>
<dbReference type="Proteomes" id="UP000030108">
    <property type="component" value="Unassembled WGS sequence"/>
</dbReference>
<evidence type="ECO:0000313" key="2">
    <source>
        <dbReference type="Proteomes" id="UP000030108"/>
    </source>
</evidence>
<comment type="caution">
    <text evidence="1">The sequence shown here is derived from an EMBL/GenBank/DDBJ whole genome shotgun (WGS) entry which is preliminary data.</text>
</comment>
<dbReference type="AlphaFoldDB" id="X8JGW6"/>
<proteinExistence type="predicted"/>
<reference evidence="2" key="1">
    <citation type="journal article" date="2014" name="Genome Announc.">
        <title>Draft genome sequence of the plant-pathogenic soil fungus Rhizoctonia solani anastomosis group 3 strain Rhs1AP.</title>
        <authorList>
            <person name="Cubeta M.A."/>
            <person name="Thomas E."/>
            <person name="Dean R.A."/>
            <person name="Jabaji S."/>
            <person name="Neate S.M."/>
            <person name="Tavantzis S."/>
            <person name="Toda T."/>
            <person name="Vilgalys R."/>
            <person name="Bharathan N."/>
            <person name="Fedorova-Abrams N."/>
            <person name="Pakala S.B."/>
            <person name="Pakala S.M."/>
            <person name="Zafar N."/>
            <person name="Joardar V."/>
            <person name="Losada L."/>
            <person name="Nierman W.C."/>
        </authorList>
    </citation>
    <scope>NUCLEOTIDE SEQUENCE [LARGE SCALE GENOMIC DNA]</scope>
    <source>
        <strain evidence="2">AG-3</strain>
    </source>
</reference>
<gene>
    <name evidence="1" type="ORF">RSOL_468580</name>
</gene>
<dbReference type="EMBL" id="JATN01000317">
    <property type="protein sequence ID" value="EUC62987.1"/>
    <property type="molecule type" value="Genomic_DNA"/>
</dbReference>
<protein>
    <submittedName>
        <fullName evidence="1">F-box-like domain protein</fullName>
    </submittedName>
</protein>
<sequence length="571" mass="64464">MSRELSAAGGQLRSAVDRYARSCSSVRDACLGGSRINNAPELLTNLEKESNDVVLYAQTLEEARTAIQLARSSIPRVGCGNKLPVEILTRIFDLVPSDGSCLVQRDNQRQISSIKYPLYPDSLAHVCSYWRRVAIAHPSLWTHIDIALDHYLNPGLFARAKTYVIRAGHLPLEIHISDPGSERETDRGFEIEDDSLTDEDSIHDPSHDWPDLHDFKIFTSDTVGIKSLELDLTIDHRHREVYYSVLEYFFARCKPGLLAQYIVRCVGSQSVEFRPFIEPVDRPHSLDGALLAVPSEHLEELWLHIPIVRINGLCPHWTSKAYNGLVELYIDAGIPGISESQIINVLESSPKLQVFHFNAHVIEDLVEVDTVFLEDLRDLNLLSGEDSDSGYSRANILPWIDPGTAPLQLSFSGPARGEASDFFGRANVTRFYLIYWQTCRLAGVFKESSRLDILALNGYDSDVQDLSFLLLPGYAKTTKSQIDTLYLLWFTQFDFEEIKAVVEKYSVQKLLIYGGLLTYQAVEGRVICENTRNIKVKLSSITTCPIIEYYPHACLIHQHCDDWIADALINY</sequence>